<protein>
    <submittedName>
        <fullName evidence="1">Uncharacterized protein</fullName>
    </submittedName>
</protein>
<dbReference type="EMBL" id="JASVWF010000011">
    <property type="protein sequence ID" value="MDL5160438.1"/>
    <property type="molecule type" value="Genomic_DNA"/>
</dbReference>
<accession>A0ABT7MLN0</accession>
<comment type="caution">
    <text evidence="1">The sequence shown here is derived from an EMBL/GenBank/DDBJ whole genome shotgun (WGS) entry which is preliminary data.</text>
</comment>
<name>A0ABT7MLN0_9PSEU</name>
<sequence>MPRPPEPGATTMPCPTQTPLSVTEHQLVVLMTDYEHKPFVEPEEWCSLELDHGGDHYADLPFDHIVNDTEEVVWLRWSDDGATRHILTAMFCGKPCPDVATGDPHCRNPTGHAGQHSWTYDSQGIY</sequence>
<keyword evidence="2" id="KW-1185">Reference proteome</keyword>
<gene>
    <name evidence="1" type="ORF">QRT03_31035</name>
</gene>
<evidence type="ECO:0000313" key="2">
    <source>
        <dbReference type="Proteomes" id="UP001231924"/>
    </source>
</evidence>
<reference evidence="1 2" key="1">
    <citation type="submission" date="2023-06" db="EMBL/GenBank/DDBJ databases">
        <title>Actinomycetospora Odt1-22.</title>
        <authorList>
            <person name="Supong K."/>
        </authorList>
    </citation>
    <scope>NUCLEOTIDE SEQUENCE [LARGE SCALE GENOMIC DNA]</scope>
    <source>
        <strain evidence="1 2">Odt1-22</strain>
    </source>
</reference>
<proteinExistence type="predicted"/>
<evidence type="ECO:0000313" key="1">
    <source>
        <dbReference type="EMBL" id="MDL5160438.1"/>
    </source>
</evidence>
<organism evidence="1 2">
    <name type="scientific">Actinomycetospora termitidis</name>
    <dbReference type="NCBI Taxonomy" id="3053470"/>
    <lineage>
        <taxon>Bacteria</taxon>
        <taxon>Bacillati</taxon>
        <taxon>Actinomycetota</taxon>
        <taxon>Actinomycetes</taxon>
        <taxon>Pseudonocardiales</taxon>
        <taxon>Pseudonocardiaceae</taxon>
        <taxon>Actinomycetospora</taxon>
    </lineage>
</organism>
<dbReference type="RefSeq" id="WP_286057050.1">
    <property type="nucleotide sequence ID" value="NZ_JASVWF010000011.1"/>
</dbReference>
<dbReference type="Proteomes" id="UP001231924">
    <property type="component" value="Unassembled WGS sequence"/>
</dbReference>